<dbReference type="Gene3D" id="1.10.287.630">
    <property type="entry name" value="Helix hairpin bin"/>
    <property type="match status" value="1"/>
</dbReference>
<dbReference type="PANTHER" id="PTHR45651:SF12">
    <property type="entry name" value="CYCLIC NUCLEOTIDE-GATED ION CHANNEL 15-RELATED"/>
    <property type="match status" value="1"/>
</dbReference>
<evidence type="ECO:0000256" key="12">
    <source>
        <dbReference type="SAM" id="Phobius"/>
    </source>
</evidence>
<comment type="subcellular location">
    <subcellularLocation>
        <location evidence="2">Endomembrane system</location>
    </subcellularLocation>
    <subcellularLocation>
        <location evidence="1">Membrane</location>
        <topology evidence="1">Multi-pass membrane protein</topology>
    </subcellularLocation>
</comment>
<feature type="transmembrane region" description="Helical" evidence="12">
    <location>
        <begin position="242"/>
        <end position="266"/>
    </location>
</feature>
<dbReference type="PANTHER" id="PTHR45651">
    <property type="entry name" value="CYCLIC NUCLEOTIDE-GATED ION CHANNEL 15-RELATED-RELATED"/>
    <property type="match status" value="1"/>
</dbReference>
<keyword evidence="5 12" id="KW-0812">Transmembrane</keyword>
<evidence type="ECO:0000256" key="6">
    <source>
        <dbReference type="ARBA" id="ARBA00022989"/>
    </source>
</evidence>
<dbReference type="FunFam" id="1.10.287.630:FF:000003">
    <property type="entry name" value="Cyclic nucleotide-gated ion channel 1"/>
    <property type="match status" value="1"/>
</dbReference>
<dbReference type="SUPFAM" id="SSF81324">
    <property type="entry name" value="Voltage-gated potassium channels"/>
    <property type="match status" value="1"/>
</dbReference>
<sequence>MGLESRNESRVEKEENARKSPCRKRAHSLEEFWRDFLLVMTLGWGTAAGVKMKKQFSFPRRSGPLKVHNKGFEYASSPFKIEHMPSPEWSFRFEKVAIPEPSFKQKMMDRLQDAKSFIRGLARGRWSASGQVKREAKVLILDPGSKGYQIWNRIFLVTCLLGIFLDPLFFYVPLLNKEDICFELHRELSITVTVLRTLIDSLYVIHMFLQFRTAFIAPSSRVFGRGELVRDPKEIARRYLRLHFWLDLVVILPLPQVAVWIVMPLLKTSSVKTASVKNAVLLLVVFHYVPRLFRMFFIVKNSELVRSENTGVFMETVWAGAAYNLILYMLASHVLGACWYILTIERQDVCFRRFCGKDPNEVNAGCRMRFFNCRSLHNDDFEESRANWFNATQILSNCAVADSGDPTSTPFNFGLYSAGIENNITVGKNFQRKYFYCLWFGLNGLSSLGQGFKVSTYAWEVLFAIVIVISGFLLFALLIGNVQKYLSSVGRRSDEMRLKRRDAEEWMNHRDLPLGLRNRVRRYDQYKWFETQGVDEQGLMNNLPQDLRRDIKRHLCLNLVKRVHLFNKMDDQLLDAICERLQPVLHIENSCIVREGDPVVEMVFIIRGQVESMTTNGGRTGFMNSDTLGPGDFCGEELLPWALDPSPDNSLPSSTRTVKAQTEVEAFSLSCKDLKFMGKQFSRKLGSKQLQSTFRYHSHQWRMWAATFIQITWRQYLKKKEGERLACEGLDGFTQQELDQLRAYDEAFMRTQEAIPSRQESTFERWNGSFRGLAVV</sequence>
<evidence type="ECO:0000256" key="8">
    <source>
        <dbReference type="ARBA" id="ARBA00023136"/>
    </source>
</evidence>
<keyword evidence="9" id="KW-1071">Ligand-gated ion channel</keyword>
<dbReference type="InterPro" id="IPR000595">
    <property type="entry name" value="cNMP-bd_dom"/>
</dbReference>
<evidence type="ECO:0000256" key="1">
    <source>
        <dbReference type="ARBA" id="ARBA00004141"/>
    </source>
</evidence>
<feature type="transmembrane region" description="Helical" evidence="12">
    <location>
        <begin position="278"/>
        <end position="297"/>
    </location>
</feature>
<gene>
    <name evidence="14" type="ORF">R1flu_013457</name>
</gene>
<keyword evidence="7" id="KW-0406">Ion transport</keyword>
<organism evidence="14 15">
    <name type="scientific">Riccia fluitans</name>
    <dbReference type="NCBI Taxonomy" id="41844"/>
    <lineage>
        <taxon>Eukaryota</taxon>
        <taxon>Viridiplantae</taxon>
        <taxon>Streptophyta</taxon>
        <taxon>Embryophyta</taxon>
        <taxon>Marchantiophyta</taxon>
        <taxon>Marchantiopsida</taxon>
        <taxon>Marchantiidae</taxon>
        <taxon>Marchantiales</taxon>
        <taxon>Ricciaceae</taxon>
        <taxon>Riccia</taxon>
    </lineage>
</organism>
<evidence type="ECO:0000256" key="5">
    <source>
        <dbReference type="ARBA" id="ARBA00022692"/>
    </source>
</evidence>
<feature type="compositionally biased region" description="Basic and acidic residues" evidence="11">
    <location>
        <begin position="1"/>
        <end position="18"/>
    </location>
</feature>
<dbReference type="InterPro" id="IPR014710">
    <property type="entry name" value="RmlC-like_jellyroll"/>
</dbReference>
<dbReference type="InterPro" id="IPR005821">
    <property type="entry name" value="Ion_trans_dom"/>
</dbReference>
<dbReference type="GO" id="GO:0012505">
    <property type="term" value="C:endomembrane system"/>
    <property type="evidence" value="ECO:0007669"/>
    <property type="project" value="UniProtKB-SubCell"/>
</dbReference>
<dbReference type="Pfam" id="PF00027">
    <property type="entry name" value="cNMP_binding"/>
    <property type="match status" value="1"/>
</dbReference>
<dbReference type="CDD" id="cd00038">
    <property type="entry name" value="CAP_ED"/>
    <property type="match status" value="1"/>
</dbReference>
<keyword evidence="6 12" id="KW-1133">Transmembrane helix</keyword>
<dbReference type="EMBL" id="JBHFFA010000004">
    <property type="protein sequence ID" value="KAL2628771.1"/>
    <property type="molecule type" value="Genomic_DNA"/>
</dbReference>
<comment type="caution">
    <text evidence="14">The sequence shown here is derived from an EMBL/GenBank/DDBJ whole genome shotgun (WGS) entry which is preliminary data.</text>
</comment>
<dbReference type="SUPFAM" id="SSF51206">
    <property type="entry name" value="cAMP-binding domain-like"/>
    <property type="match status" value="1"/>
</dbReference>
<evidence type="ECO:0000313" key="15">
    <source>
        <dbReference type="Proteomes" id="UP001605036"/>
    </source>
</evidence>
<dbReference type="SMART" id="SM00100">
    <property type="entry name" value="cNMP"/>
    <property type="match status" value="1"/>
</dbReference>
<feature type="domain" description="Cyclic nucleotide-binding" evidence="13">
    <location>
        <begin position="565"/>
        <end position="670"/>
    </location>
</feature>
<feature type="transmembrane region" description="Helical" evidence="12">
    <location>
        <begin position="434"/>
        <end position="452"/>
    </location>
</feature>
<evidence type="ECO:0000313" key="14">
    <source>
        <dbReference type="EMBL" id="KAL2628771.1"/>
    </source>
</evidence>
<evidence type="ECO:0000256" key="11">
    <source>
        <dbReference type="SAM" id="MobiDB-lite"/>
    </source>
</evidence>
<keyword evidence="4" id="KW-0813">Transport</keyword>
<dbReference type="Proteomes" id="UP001605036">
    <property type="component" value="Unassembled WGS sequence"/>
</dbReference>
<protein>
    <recommendedName>
        <fullName evidence="13">Cyclic nucleotide-binding domain-containing protein</fullName>
    </recommendedName>
</protein>
<evidence type="ECO:0000256" key="3">
    <source>
        <dbReference type="ARBA" id="ARBA00010486"/>
    </source>
</evidence>
<dbReference type="FunFam" id="2.60.120.10:FF:000024">
    <property type="entry name" value="Cyclic nucleotide-gated ion channel 1"/>
    <property type="match status" value="1"/>
</dbReference>
<keyword evidence="8 12" id="KW-0472">Membrane</keyword>
<dbReference type="Pfam" id="PF00520">
    <property type="entry name" value="Ion_trans"/>
    <property type="match status" value="1"/>
</dbReference>
<accession>A0ABD1YDF0</accession>
<comment type="similarity">
    <text evidence="3">Belongs to the cyclic nucleotide-gated cation channel (TC 1.A.1.5) family.</text>
</comment>
<dbReference type="Gene3D" id="2.60.120.10">
    <property type="entry name" value="Jelly Rolls"/>
    <property type="match status" value="1"/>
</dbReference>
<reference evidence="14 15" key="1">
    <citation type="submission" date="2024-09" db="EMBL/GenBank/DDBJ databases">
        <title>Chromosome-scale assembly of Riccia fluitans.</title>
        <authorList>
            <person name="Paukszto L."/>
            <person name="Sawicki J."/>
            <person name="Karawczyk K."/>
            <person name="Piernik-Szablinska J."/>
            <person name="Szczecinska M."/>
            <person name="Mazdziarz M."/>
        </authorList>
    </citation>
    <scope>NUCLEOTIDE SEQUENCE [LARGE SCALE GENOMIC DNA]</scope>
    <source>
        <strain evidence="14">Rf_01</strain>
        <tissue evidence="14">Aerial parts of the thallus</tissue>
    </source>
</reference>
<dbReference type="GO" id="GO:0034220">
    <property type="term" value="P:monoatomic ion transmembrane transport"/>
    <property type="evidence" value="ECO:0007669"/>
    <property type="project" value="UniProtKB-KW"/>
</dbReference>
<feature type="region of interest" description="Disordered" evidence="11">
    <location>
        <begin position="1"/>
        <end position="21"/>
    </location>
</feature>
<evidence type="ECO:0000256" key="10">
    <source>
        <dbReference type="ARBA" id="ARBA00023303"/>
    </source>
</evidence>
<evidence type="ECO:0000256" key="7">
    <source>
        <dbReference type="ARBA" id="ARBA00023065"/>
    </source>
</evidence>
<dbReference type="GO" id="GO:0016020">
    <property type="term" value="C:membrane"/>
    <property type="evidence" value="ECO:0007669"/>
    <property type="project" value="UniProtKB-SubCell"/>
</dbReference>
<dbReference type="AlphaFoldDB" id="A0ABD1YDF0"/>
<feature type="transmembrane region" description="Helical" evidence="12">
    <location>
        <begin position="317"/>
        <end position="342"/>
    </location>
</feature>
<dbReference type="PROSITE" id="PS50042">
    <property type="entry name" value="CNMP_BINDING_3"/>
    <property type="match status" value="1"/>
</dbReference>
<keyword evidence="15" id="KW-1185">Reference proteome</keyword>
<name>A0ABD1YDF0_9MARC</name>
<proteinExistence type="inferred from homology"/>
<feature type="transmembrane region" description="Helical" evidence="12">
    <location>
        <begin position="154"/>
        <end position="174"/>
    </location>
</feature>
<keyword evidence="10" id="KW-0407">Ion channel</keyword>
<dbReference type="InterPro" id="IPR018490">
    <property type="entry name" value="cNMP-bd_dom_sf"/>
</dbReference>
<evidence type="ECO:0000256" key="2">
    <source>
        <dbReference type="ARBA" id="ARBA00004308"/>
    </source>
</evidence>
<evidence type="ECO:0000259" key="13">
    <source>
        <dbReference type="PROSITE" id="PS50042"/>
    </source>
</evidence>
<evidence type="ECO:0000256" key="4">
    <source>
        <dbReference type="ARBA" id="ARBA00022448"/>
    </source>
</evidence>
<evidence type="ECO:0000256" key="9">
    <source>
        <dbReference type="ARBA" id="ARBA00023286"/>
    </source>
</evidence>
<dbReference type="Gene3D" id="1.10.287.70">
    <property type="match status" value="1"/>
</dbReference>
<feature type="transmembrane region" description="Helical" evidence="12">
    <location>
        <begin position="458"/>
        <end position="482"/>
    </location>
</feature>